<dbReference type="InterPro" id="IPR014710">
    <property type="entry name" value="RmlC-like_jellyroll"/>
</dbReference>
<reference evidence="2 3" key="1">
    <citation type="submission" date="2024-02" db="EMBL/GenBank/DDBJ databases">
        <title>A novel Wenzhouxiangellaceae bacterium, isolated from coastal sediments.</title>
        <authorList>
            <person name="Du Z.-J."/>
            <person name="Ye Y.-Q."/>
            <person name="Zhang X.-Y."/>
        </authorList>
    </citation>
    <scope>NUCLEOTIDE SEQUENCE [LARGE SCALE GENOMIC DNA]</scope>
    <source>
        <strain evidence="2 3">CH-27</strain>
    </source>
</reference>
<protein>
    <submittedName>
        <fullName evidence="2">Cupin domain-containing protein</fullName>
    </submittedName>
</protein>
<dbReference type="InterPro" id="IPR013096">
    <property type="entry name" value="Cupin_2"/>
</dbReference>
<dbReference type="PANTHER" id="PTHR36440:SF1">
    <property type="entry name" value="PUTATIVE (AFU_ORTHOLOGUE AFUA_8G07350)-RELATED"/>
    <property type="match status" value="1"/>
</dbReference>
<dbReference type="SUPFAM" id="SSF51182">
    <property type="entry name" value="RmlC-like cupins"/>
    <property type="match status" value="1"/>
</dbReference>
<feature type="domain" description="Cupin type-2" evidence="1">
    <location>
        <begin position="68"/>
        <end position="136"/>
    </location>
</feature>
<sequence length="177" mass="19179">MFVILLLASGSAASDATGAEGEPAPPDPTPRVLHAEEGERLDMIDGRYVLLKATAENTGASELMMGTEALPPGTAIPVHSHEAYEEIIFIHEGDVRLTLGDEVVEAQPGTTMYVPPGTWHGVAAHGDEPATMLFIFPEPDIAEFFRRVGQKPGDPPPELTGEDWAEIMQRHQMRARD</sequence>
<gene>
    <name evidence="2" type="ORF">V3330_00010</name>
</gene>
<dbReference type="InterPro" id="IPR011051">
    <property type="entry name" value="RmlC_Cupin_sf"/>
</dbReference>
<evidence type="ECO:0000259" key="1">
    <source>
        <dbReference type="Pfam" id="PF07883"/>
    </source>
</evidence>
<dbReference type="InterPro" id="IPR053146">
    <property type="entry name" value="QDO-like"/>
</dbReference>
<dbReference type="PANTHER" id="PTHR36440">
    <property type="entry name" value="PUTATIVE (AFU_ORTHOLOGUE AFUA_8G07350)-RELATED"/>
    <property type="match status" value="1"/>
</dbReference>
<evidence type="ECO:0000313" key="2">
    <source>
        <dbReference type="EMBL" id="MEJ8565988.1"/>
    </source>
</evidence>
<proteinExistence type="predicted"/>
<keyword evidence="3" id="KW-1185">Reference proteome</keyword>
<organism evidence="2 3">
    <name type="scientific">Elongatibacter sediminis</name>
    <dbReference type="NCBI Taxonomy" id="3119006"/>
    <lineage>
        <taxon>Bacteria</taxon>
        <taxon>Pseudomonadati</taxon>
        <taxon>Pseudomonadota</taxon>
        <taxon>Gammaproteobacteria</taxon>
        <taxon>Chromatiales</taxon>
        <taxon>Wenzhouxiangellaceae</taxon>
        <taxon>Elongatibacter</taxon>
    </lineage>
</organism>
<name>A0AAW9R907_9GAMM</name>
<dbReference type="Gene3D" id="2.60.120.10">
    <property type="entry name" value="Jelly Rolls"/>
    <property type="match status" value="1"/>
</dbReference>
<dbReference type="Pfam" id="PF07883">
    <property type="entry name" value="Cupin_2"/>
    <property type="match status" value="1"/>
</dbReference>
<accession>A0AAW9R907</accession>
<dbReference type="Proteomes" id="UP001359886">
    <property type="component" value="Unassembled WGS sequence"/>
</dbReference>
<dbReference type="AlphaFoldDB" id="A0AAW9R907"/>
<evidence type="ECO:0000313" key="3">
    <source>
        <dbReference type="Proteomes" id="UP001359886"/>
    </source>
</evidence>
<comment type="caution">
    <text evidence="2">The sequence shown here is derived from an EMBL/GenBank/DDBJ whole genome shotgun (WGS) entry which is preliminary data.</text>
</comment>
<dbReference type="EMBL" id="JAZHOG010000001">
    <property type="protein sequence ID" value="MEJ8565988.1"/>
    <property type="molecule type" value="Genomic_DNA"/>
</dbReference>
<dbReference type="RefSeq" id="WP_354693312.1">
    <property type="nucleotide sequence ID" value="NZ_JAZHOG010000001.1"/>
</dbReference>